<feature type="compositionally biased region" description="Acidic residues" evidence="1">
    <location>
        <begin position="36"/>
        <end position="45"/>
    </location>
</feature>
<dbReference type="AlphaFoldDB" id="A0A428USB7"/>
<gene>
    <name evidence="2" type="ORF">CDV31_004053</name>
</gene>
<name>A0A428USB7_9HYPO</name>
<accession>A0A428USB7</accession>
<feature type="region of interest" description="Disordered" evidence="1">
    <location>
        <begin position="1"/>
        <end position="82"/>
    </location>
</feature>
<evidence type="ECO:0000313" key="3">
    <source>
        <dbReference type="Proteomes" id="UP000288429"/>
    </source>
</evidence>
<comment type="caution">
    <text evidence="2">The sequence shown here is derived from an EMBL/GenBank/DDBJ whole genome shotgun (WGS) entry which is preliminary data.</text>
</comment>
<proteinExistence type="predicted"/>
<feature type="compositionally biased region" description="Basic and acidic residues" evidence="1">
    <location>
        <begin position="49"/>
        <end position="58"/>
    </location>
</feature>
<sequence>MKAEQKKLRRMVEHCKTQSPNDSIDAISDGSGHEESEPEDEEDPADSYHGLKDHELMKPRPRPPRLVQGQGQGPGQIPSQEAAFTCHAMPSGNIIGDTTAYMPAT</sequence>
<feature type="compositionally biased region" description="Basic and acidic residues" evidence="1">
    <location>
        <begin position="1"/>
        <end position="16"/>
    </location>
</feature>
<protein>
    <submittedName>
        <fullName evidence="2">Uncharacterized protein</fullName>
    </submittedName>
</protein>
<evidence type="ECO:0000256" key="1">
    <source>
        <dbReference type="SAM" id="MobiDB-lite"/>
    </source>
</evidence>
<reference evidence="2 3" key="1">
    <citation type="submission" date="2017-06" db="EMBL/GenBank/DDBJ databases">
        <title>Cmopartive genomic analysis of Ambrosia Fusariam Clade fungi.</title>
        <authorList>
            <person name="Stajich J.E."/>
            <person name="Carrillo J."/>
            <person name="Kijimoto T."/>
            <person name="Eskalen A."/>
            <person name="O'Donnell K."/>
            <person name="Kasson M."/>
        </authorList>
    </citation>
    <scope>NUCLEOTIDE SEQUENCE [LARGE SCALE GENOMIC DNA]</scope>
    <source>
        <strain evidence="2 3">NRRL 20438</strain>
    </source>
</reference>
<dbReference type="EMBL" id="NIZV01000037">
    <property type="protein sequence ID" value="RSM17160.1"/>
    <property type="molecule type" value="Genomic_DNA"/>
</dbReference>
<keyword evidence="3" id="KW-1185">Reference proteome</keyword>
<organism evidence="2 3">
    <name type="scientific">Fusarium ambrosium</name>
    <dbReference type="NCBI Taxonomy" id="131363"/>
    <lineage>
        <taxon>Eukaryota</taxon>
        <taxon>Fungi</taxon>
        <taxon>Dikarya</taxon>
        <taxon>Ascomycota</taxon>
        <taxon>Pezizomycotina</taxon>
        <taxon>Sordariomycetes</taxon>
        <taxon>Hypocreomycetidae</taxon>
        <taxon>Hypocreales</taxon>
        <taxon>Nectriaceae</taxon>
        <taxon>Fusarium</taxon>
        <taxon>Fusarium solani species complex</taxon>
    </lineage>
</organism>
<dbReference type="Proteomes" id="UP000288429">
    <property type="component" value="Unassembled WGS sequence"/>
</dbReference>
<evidence type="ECO:0000313" key="2">
    <source>
        <dbReference type="EMBL" id="RSM17160.1"/>
    </source>
</evidence>